<sequence>MEWGAAMKPSPLQGRGLGEGDHPNPSQLRLASKLASLRISPLKGREPLCPLPAGFRPSPLSVRVERSRDTHRHQAMSRGISTSLDANGFYMLSCPQPAVPRQFLLLSPLAFRSPPCFAGAMTLKPTHLDDSGAAHMVDVGAKPATQRRAVAAGRITMTAAALDAIRSGNAPKGDVLSTARIAGIMAAKRTADLIPLCHPLALTSVTVDFAWQTDGIAVTATAATSGPTGVEMEAFTAASVALLTLYDMAKALDRTMVIGDIRLLEKSGGRSGDWRAA</sequence>
<comment type="pathway">
    <text evidence="2 7">Cofactor biosynthesis; molybdopterin biosynthesis.</text>
</comment>
<dbReference type="InterPro" id="IPR036522">
    <property type="entry name" value="MoaC_sf"/>
</dbReference>
<dbReference type="KEGG" id="sal:Sala_0834"/>
<comment type="function">
    <text evidence="6 7">Catalyzes the conversion of (8S)-3',8-cyclo-7,8-dihydroguanosine 5'-triphosphate to cyclic pyranopterin monophosphate (cPMP).</text>
</comment>
<comment type="catalytic activity">
    <reaction evidence="1 7">
        <text>(8S)-3',8-cyclo-7,8-dihydroguanosine 5'-triphosphate = cyclic pyranopterin phosphate + diphosphate</text>
        <dbReference type="Rhea" id="RHEA:49580"/>
        <dbReference type="ChEBI" id="CHEBI:33019"/>
        <dbReference type="ChEBI" id="CHEBI:59648"/>
        <dbReference type="ChEBI" id="CHEBI:131766"/>
        <dbReference type="EC" id="4.6.1.17"/>
    </reaction>
</comment>
<keyword evidence="4 7" id="KW-0501">Molybdenum cofactor biosynthesis</keyword>
<feature type="binding site" evidence="7">
    <location>
        <begin position="232"/>
        <end position="233"/>
    </location>
    <ligand>
        <name>substrate</name>
    </ligand>
</feature>
<evidence type="ECO:0000256" key="6">
    <source>
        <dbReference type="ARBA" id="ARBA00055087"/>
    </source>
</evidence>
<dbReference type="GO" id="GO:0016787">
    <property type="term" value="F:hydrolase activity"/>
    <property type="evidence" value="ECO:0007669"/>
    <property type="project" value="UniProtKB-KW"/>
</dbReference>
<evidence type="ECO:0000256" key="5">
    <source>
        <dbReference type="ARBA" id="ARBA00023239"/>
    </source>
</evidence>
<evidence type="ECO:0000256" key="2">
    <source>
        <dbReference type="ARBA" id="ARBA00005046"/>
    </source>
</evidence>
<dbReference type="HAMAP" id="MF_01224_B">
    <property type="entry name" value="MoaC_B"/>
    <property type="match status" value="1"/>
</dbReference>
<dbReference type="NCBIfam" id="TIGR00581">
    <property type="entry name" value="moaC"/>
    <property type="match status" value="1"/>
</dbReference>
<feature type="active site" evidence="7">
    <location>
        <position position="247"/>
    </location>
</feature>
<dbReference type="Pfam" id="PF01967">
    <property type="entry name" value="MoaC"/>
    <property type="match status" value="1"/>
</dbReference>
<proteinExistence type="inferred from homology"/>
<comment type="subunit">
    <text evidence="7">Homohexamer; trimer of dimers.</text>
</comment>
<dbReference type="Gene3D" id="3.30.70.640">
    <property type="entry name" value="Molybdopterin cofactor biosynthesis C (MoaC) domain"/>
    <property type="match status" value="1"/>
</dbReference>
<evidence type="ECO:0000313" key="10">
    <source>
        <dbReference type="EMBL" id="ABF52552.1"/>
    </source>
</evidence>
<feature type="region of interest" description="Disordered" evidence="8">
    <location>
        <begin position="1"/>
        <end position="27"/>
    </location>
</feature>
<dbReference type="PANTHER" id="PTHR22960:SF29">
    <property type="entry name" value="CYCLIC PYRANOPTERIN MONOPHOSPHATE SYNTHASE"/>
    <property type="match status" value="1"/>
</dbReference>
<evidence type="ECO:0000256" key="4">
    <source>
        <dbReference type="ARBA" id="ARBA00023150"/>
    </source>
</evidence>
<reference evidence="10 11" key="1">
    <citation type="journal article" date="2009" name="Proc. Natl. Acad. Sci. U.S.A.">
        <title>The genomic basis of trophic strategy in marine bacteria.</title>
        <authorList>
            <person name="Lauro F.M."/>
            <person name="McDougald D."/>
            <person name="Thomas T."/>
            <person name="Williams T.J."/>
            <person name="Egan S."/>
            <person name="Rice S."/>
            <person name="DeMaere M.Z."/>
            <person name="Ting L."/>
            <person name="Ertan H."/>
            <person name="Johnson J."/>
            <person name="Ferriera S."/>
            <person name="Lapidus A."/>
            <person name="Anderson I."/>
            <person name="Kyrpides N."/>
            <person name="Munk A.C."/>
            <person name="Detter C."/>
            <person name="Han C.S."/>
            <person name="Brown M.V."/>
            <person name="Robb F.T."/>
            <person name="Kjelleberg S."/>
            <person name="Cavicchioli R."/>
        </authorList>
    </citation>
    <scope>NUCLEOTIDE SEQUENCE [LARGE SCALE GENOMIC DNA]</scope>
    <source>
        <strain evidence="11">DSM 13593 / LMG 18877 / RB2256</strain>
    </source>
</reference>
<evidence type="ECO:0000256" key="1">
    <source>
        <dbReference type="ARBA" id="ARBA00001637"/>
    </source>
</evidence>
<keyword evidence="11" id="KW-1185">Reference proteome</keyword>
<dbReference type="PANTHER" id="PTHR22960">
    <property type="entry name" value="MOLYBDOPTERIN COFACTOR SYNTHESIS PROTEIN A"/>
    <property type="match status" value="1"/>
</dbReference>
<dbReference type="GO" id="GO:0006777">
    <property type="term" value="P:Mo-molybdopterin cofactor biosynthetic process"/>
    <property type="evidence" value="ECO:0007669"/>
    <property type="project" value="UniProtKB-UniRule"/>
</dbReference>
<dbReference type="InterPro" id="IPR047594">
    <property type="entry name" value="MoaC_bact/euk"/>
</dbReference>
<dbReference type="InterPro" id="IPR023045">
    <property type="entry name" value="MoaC"/>
</dbReference>
<evidence type="ECO:0000256" key="8">
    <source>
        <dbReference type="SAM" id="MobiDB-lite"/>
    </source>
</evidence>
<evidence type="ECO:0000259" key="9">
    <source>
        <dbReference type="Pfam" id="PF01967"/>
    </source>
</evidence>
<dbReference type="NCBIfam" id="NF006870">
    <property type="entry name" value="PRK09364.1"/>
    <property type="match status" value="1"/>
</dbReference>
<name>Q1GUX0_SPHAL</name>
<dbReference type="InterPro" id="IPR002820">
    <property type="entry name" value="Mopterin_CF_biosynth-C_dom"/>
</dbReference>
<dbReference type="InterPro" id="IPR050105">
    <property type="entry name" value="MoCo_biosynth_MoaA/MoaC"/>
</dbReference>
<dbReference type="GO" id="GO:0061799">
    <property type="term" value="F:cyclic pyranopterin monophosphate synthase activity"/>
    <property type="evidence" value="ECO:0007669"/>
    <property type="project" value="UniProtKB-UniRule"/>
</dbReference>
<dbReference type="CDD" id="cd01420">
    <property type="entry name" value="MoaC_PE"/>
    <property type="match status" value="1"/>
</dbReference>
<keyword evidence="10" id="KW-0378">Hydrolase</keyword>
<evidence type="ECO:0000256" key="3">
    <source>
        <dbReference type="ARBA" id="ARBA00012575"/>
    </source>
</evidence>
<dbReference type="UniPathway" id="UPA00344"/>
<dbReference type="AlphaFoldDB" id="Q1GUX0"/>
<keyword evidence="5 7" id="KW-0456">Lyase</keyword>
<comment type="similarity">
    <text evidence="7">Belongs to the MoaC family.</text>
</comment>
<dbReference type="EC" id="4.6.1.17" evidence="3 7"/>
<organism evidence="10 11">
    <name type="scientific">Sphingopyxis alaskensis (strain DSM 13593 / LMG 18877 / RB2256)</name>
    <name type="common">Sphingomonas alaskensis</name>
    <dbReference type="NCBI Taxonomy" id="317655"/>
    <lineage>
        <taxon>Bacteria</taxon>
        <taxon>Pseudomonadati</taxon>
        <taxon>Pseudomonadota</taxon>
        <taxon>Alphaproteobacteria</taxon>
        <taxon>Sphingomonadales</taxon>
        <taxon>Sphingomonadaceae</taxon>
        <taxon>Sphingopyxis</taxon>
    </lineage>
</organism>
<gene>
    <name evidence="7" type="primary">moaC</name>
    <name evidence="10" type="ordered locus">Sala_0834</name>
</gene>
<dbReference type="STRING" id="317655.Sala_0834"/>
<evidence type="ECO:0000313" key="11">
    <source>
        <dbReference type="Proteomes" id="UP000006578"/>
    </source>
</evidence>
<dbReference type="Proteomes" id="UP000006578">
    <property type="component" value="Chromosome"/>
</dbReference>
<dbReference type="HOGENOM" id="CLU_1004372_0_0_5"/>
<dbReference type="SUPFAM" id="SSF55040">
    <property type="entry name" value="Molybdenum cofactor biosynthesis protein C, MoaC"/>
    <property type="match status" value="1"/>
</dbReference>
<feature type="domain" description="Molybdopterin cofactor biosynthesis C (MoaC)" evidence="9">
    <location>
        <begin position="136"/>
        <end position="269"/>
    </location>
</feature>
<evidence type="ECO:0000256" key="7">
    <source>
        <dbReference type="HAMAP-Rule" id="MF_01224"/>
    </source>
</evidence>
<dbReference type="EMBL" id="CP000356">
    <property type="protein sequence ID" value="ABF52552.1"/>
    <property type="molecule type" value="Genomic_DNA"/>
</dbReference>
<accession>Q1GUX0</accession>
<feature type="binding site" evidence="7">
    <location>
        <begin position="196"/>
        <end position="198"/>
    </location>
    <ligand>
        <name>substrate</name>
    </ligand>
</feature>
<protein>
    <recommendedName>
        <fullName evidence="3 7">Cyclic pyranopterin monophosphate synthase</fullName>
        <ecNumber evidence="3 7">4.6.1.17</ecNumber>
    </recommendedName>
    <alternativeName>
        <fullName evidence="7">Molybdenum cofactor biosynthesis protein C</fullName>
    </alternativeName>
</protein>
<dbReference type="eggNOG" id="COG0315">
    <property type="taxonomic scope" value="Bacteria"/>
</dbReference>